<feature type="transmembrane region" description="Helical" evidence="1">
    <location>
        <begin position="15"/>
        <end position="39"/>
    </location>
</feature>
<dbReference type="RefSeq" id="WP_244725429.1">
    <property type="nucleotide sequence ID" value="NZ_JALIRP010000004.1"/>
</dbReference>
<feature type="transmembrane region" description="Helical" evidence="1">
    <location>
        <begin position="122"/>
        <end position="140"/>
    </location>
</feature>
<feature type="transmembrane region" description="Helical" evidence="1">
    <location>
        <begin position="46"/>
        <end position="65"/>
    </location>
</feature>
<feature type="transmembrane region" description="Helical" evidence="1">
    <location>
        <begin position="77"/>
        <end position="101"/>
    </location>
</feature>
<keyword evidence="1" id="KW-1133">Transmembrane helix</keyword>
<keyword evidence="1" id="KW-0472">Membrane</keyword>
<name>A0A9X1WS71_9BACL</name>
<protein>
    <submittedName>
        <fullName evidence="2">Uncharacterized protein</fullName>
    </submittedName>
</protein>
<proteinExistence type="predicted"/>
<evidence type="ECO:0000313" key="3">
    <source>
        <dbReference type="Proteomes" id="UP001139347"/>
    </source>
</evidence>
<keyword evidence="1" id="KW-0812">Transmembrane</keyword>
<reference evidence="2" key="1">
    <citation type="submission" date="2022-04" db="EMBL/GenBank/DDBJ databases">
        <title>Paenibacillus mangrovi sp. nov., a novel endophytic bacterium isolated from bark of Kandelia candel.</title>
        <authorList>
            <person name="Tuo L."/>
        </authorList>
    </citation>
    <scope>NUCLEOTIDE SEQUENCE</scope>
    <source>
        <strain evidence="2">KQZ6P-2</strain>
    </source>
</reference>
<comment type="caution">
    <text evidence="2">The sequence shown here is derived from an EMBL/GenBank/DDBJ whole genome shotgun (WGS) entry which is preliminary data.</text>
</comment>
<feature type="transmembrane region" description="Helical" evidence="1">
    <location>
        <begin position="146"/>
        <end position="163"/>
    </location>
</feature>
<feature type="transmembrane region" description="Helical" evidence="1">
    <location>
        <begin position="199"/>
        <end position="219"/>
    </location>
</feature>
<sequence>MLNQLLGLLFRNPLLLIYPIVLDGLSFIAGLMIVGFIGTPSLSYRLILEMGIPSVSYVSNIPQFVNQLQFMGGAVPASAWIVVLTMLLATVFAQGGYIASLRNATLGQPNSLRQFMKDGKSHWVRFIFIFLIFTAAKTALTTLLVALFNAIGLFLSLVIFVILRIRYIYLEYCIVIDRLNVDAAFRQSRRYVQASSFKTFGLVAVLFIASGTISLLLHWAWSPVAVMAAIPVCAVVSGVIQLAFMQQLCQTKQTF</sequence>
<evidence type="ECO:0000313" key="2">
    <source>
        <dbReference type="EMBL" id="MCJ8012643.1"/>
    </source>
</evidence>
<organism evidence="2 3">
    <name type="scientific">Paenibacillus mangrovi</name>
    <dbReference type="NCBI Taxonomy" id="2931978"/>
    <lineage>
        <taxon>Bacteria</taxon>
        <taxon>Bacillati</taxon>
        <taxon>Bacillota</taxon>
        <taxon>Bacilli</taxon>
        <taxon>Bacillales</taxon>
        <taxon>Paenibacillaceae</taxon>
        <taxon>Paenibacillus</taxon>
    </lineage>
</organism>
<gene>
    <name evidence="2" type="ORF">MUG84_12970</name>
</gene>
<dbReference type="EMBL" id="JALIRP010000004">
    <property type="protein sequence ID" value="MCJ8012643.1"/>
    <property type="molecule type" value="Genomic_DNA"/>
</dbReference>
<feature type="transmembrane region" description="Helical" evidence="1">
    <location>
        <begin position="225"/>
        <end position="245"/>
    </location>
</feature>
<accession>A0A9X1WS71</accession>
<dbReference type="Proteomes" id="UP001139347">
    <property type="component" value="Unassembled WGS sequence"/>
</dbReference>
<evidence type="ECO:0000256" key="1">
    <source>
        <dbReference type="SAM" id="Phobius"/>
    </source>
</evidence>
<dbReference type="AlphaFoldDB" id="A0A9X1WS71"/>
<keyword evidence="3" id="KW-1185">Reference proteome</keyword>